<evidence type="ECO:0000313" key="2">
    <source>
        <dbReference type="EMBL" id="OAQ32004.1"/>
    </source>
</evidence>
<feature type="compositionally biased region" description="Low complexity" evidence="1">
    <location>
        <begin position="1"/>
        <end position="18"/>
    </location>
</feature>
<feature type="compositionally biased region" description="Basic and acidic residues" evidence="1">
    <location>
        <begin position="1170"/>
        <end position="1189"/>
    </location>
</feature>
<feature type="compositionally biased region" description="Low complexity" evidence="1">
    <location>
        <begin position="1155"/>
        <end position="1169"/>
    </location>
</feature>
<feature type="region of interest" description="Disordered" evidence="1">
    <location>
        <begin position="566"/>
        <end position="595"/>
    </location>
</feature>
<reference evidence="2 3" key="1">
    <citation type="submission" date="2016-05" db="EMBL/GenBank/DDBJ databases">
        <title>Genome sequencing reveals origins of a unique bacterial endosymbiosis in the earliest lineages of terrestrial Fungi.</title>
        <authorList>
            <consortium name="DOE Joint Genome Institute"/>
            <person name="Uehling J."/>
            <person name="Gryganskyi A."/>
            <person name="Hameed K."/>
            <person name="Tschaplinski T."/>
            <person name="Misztal P."/>
            <person name="Wu S."/>
            <person name="Desiro A."/>
            <person name="Vande Pol N."/>
            <person name="Du Z.-Y."/>
            <person name="Zienkiewicz A."/>
            <person name="Zienkiewicz K."/>
            <person name="Morin E."/>
            <person name="Tisserant E."/>
            <person name="Splivallo R."/>
            <person name="Hainaut M."/>
            <person name="Henrissat B."/>
            <person name="Ohm R."/>
            <person name="Kuo A."/>
            <person name="Yan J."/>
            <person name="Lipzen A."/>
            <person name="Nolan M."/>
            <person name="Labutti K."/>
            <person name="Barry K."/>
            <person name="Goldstein A."/>
            <person name="Labbe J."/>
            <person name="Schadt C."/>
            <person name="Tuskan G."/>
            <person name="Grigoriev I."/>
            <person name="Martin F."/>
            <person name="Vilgalys R."/>
            <person name="Bonito G."/>
        </authorList>
    </citation>
    <scope>NUCLEOTIDE SEQUENCE [LARGE SCALE GENOMIC DNA]</scope>
    <source>
        <strain evidence="2 3">AG-77</strain>
    </source>
</reference>
<feature type="region of interest" description="Disordered" evidence="1">
    <location>
        <begin position="201"/>
        <end position="257"/>
    </location>
</feature>
<dbReference type="OrthoDB" id="2438061at2759"/>
<feature type="region of interest" description="Disordered" evidence="1">
    <location>
        <begin position="406"/>
        <end position="483"/>
    </location>
</feature>
<feature type="compositionally biased region" description="Basic and acidic residues" evidence="1">
    <location>
        <begin position="1127"/>
        <end position="1143"/>
    </location>
</feature>
<feature type="compositionally biased region" description="Polar residues" evidence="1">
    <location>
        <begin position="1038"/>
        <end position="1058"/>
    </location>
</feature>
<evidence type="ECO:0000313" key="3">
    <source>
        <dbReference type="Proteomes" id="UP000078512"/>
    </source>
</evidence>
<feature type="region of interest" description="Disordered" evidence="1">
    <location>
        <begin position="368"/>
        <end position="388"/>
    </location>
</feature>
<feature type="region of interest" description="Disordered" evidence="1">
    <location>
        <begin position="517"/>
        <end position="536"/>
    </location>
</feature>
<dbReference type="Proteomes" id="UP000078512">
    <property type="component" value="Unassembled WGS sequence"/>
</dbReference>
<dbReference type="SUPFAM" id="SSF52047">
    <property type="entry name" value="RNI-like"/>
    <property type="match status" value="1"/>
</dbReference>
<accession>A0A197K6D2</accession>
<feature type="compositionally biased region" description="Low complexity" evidence="1">
    <location>
        <begin position="131"/>
        <end position="147"/>
    </location>
</feature>
<feature type="compositionally biased region" description="Polar residues" evidence="1">
    <location>
        <begin position="227"/>
        <end position="247"/>
    </location>
</feature>
<dbReference type="Gene3D" id="3.80.10.10">
    <property type="entry name" value="Ribonuclease Inhibitor"/>
    <property type="match status" value="1"/>
</dbReference>
<feature type="region of interest" description="Disordered" evidence="1">
    <location>
        <begin position="979"/>
        <end position="1007"/>
    </location>
</feature>
<feature type="compositionally biased region" description="Polar residues" evidence="1">
    <location>
        <begin position="91"/>
        <end position="106"/>
    </location>
</feature>
<keyword evidence="3" id="KW-1185">Reference proteome</keyword>
<feature type="compositionally biased region" description="Low complexity" evidence="1">
    <location>
        <begin position="446"/>
        <end position="475"/>
    </location>
</feature>
<feature type="compositionally biased region" description="Low complexity" evidence="1">
    <location>
        <begin position="373"/>
        <end position="382"/>
    </location>
</feature>
<gene>
    <name evidence="2" type="ORF">K457DRAFT_135751</name>
</gene>
<evidence type="ECO:0000256" key="1">
    <source>
        <dbReference type="SAM" id="MobiDB-lite"/>
    </source>
</evidence>
<feature type="region of interest" description="Disordered" evidence="1">
    <location>
        <begin position="1"/>
        <end position="163"/>
    </location>
</feature>
<feature type="compositionally biased region" description="Acidic residues" evidence="1">
    <location>
        <begin position="979"/>
        <end position="991"/>
    </location>
</feature>
<feature type="region of interest" description="Disordered" evidence="1">
    <location>
        <begin position="1122"/>
        <end position="1205"/>
    </location>
</feature>
<feature type="compositionally biased region" description="Polar residues" evidence="1">
    <location>
        <begin position="149"/>
        <end position="159"/>
    </location>
</feature>
<feature type="compositionally biased region" description="Pro residues" evidence="1">
    <location>
        <begin position="49"/>
        <end position="58"/>
    </location>
</feature>
<feature type="region of interest" description="Disordered" evidence="1">
    <location>
        <begin position="1023"/>
        <end position="1058"/>
    </location>
</feature>
<dbReference type="InterPro" id="IPR032675">
    <property type="entry name" value="LRR_dom_sf"/>
</dbReference>
<feature type="compositionally biased region" description="Low complexity" evidence="1">
    <location>
        <begin position="519"/>
        <end position="532"/>
    </location>
</feature>
<proteinExistence type="predicted"/>
<dbReference type="EMBL" id="KV442027">
    <property type="protein sequence ID" value="OAQ32004.1"/>
    <property type="molecule type" value="Genomic_DNA"/>
</dbReference>
<feature type="compositionally biased region" description="Polar residues" evidence="1">
    <location>
        <begin position="114"/>
        <end position="126"/>
    </location>
</feature>
<feature type="compositionally biased region" description="Polar residues" evidence="1">
    <location>
        <begin position="19"/>
        <end position="31"/>
    </location>
</feature>
<organism evidence="2 3">
    <name type="scientific">Linnemannia elongata AG-77</name>
    <dbReference type="NCBI Taxonomy" id="1314771"/>
    <lineage>
        <taxon>Eukaryota</taxon>
        <taxon>Fungi</taxon>
        <taxon>Fungi incertae sedis</taxon>
        <taxon>Mucoromycota</taxon>
        <taxon>Mortierellomycotina</taxon>
        <taxon>Mortierellomycetes</taxon>
        <taxon>Mortierellales</taxon>
        <taxon>Mortierellaceae</taxon>
        <taxon>Linnemannia</taxon>
    </lineage>
</organism>
<protein>
    <submittedName>
        <fullName evidence="2">Uncharacterized protein</fullName>
    </submittedName>
</protein>
<feature type="compositionally biased region" description="Low complexity" evidence="1">
    <location>
        <begin position="412"/>
        <end position="437"/>
    </location>
</feature>
<name>A0A197K6D2_9FUNG</name>
<feature type="compositionally biased region" description="Low complexity" evidence="1">
    <location>
        <begin position="32"/>
        <end position="48"/>
    </location>
</feature>
<feature type="compositionally biased region" description="Low complexity" evidence="1">
    <location>
        <begin position="72"/>
        <end position="90"/>
    </location>
</feature>
<feature type="compositionally biased region" description="Low complexity" evidence="1">
    <location>
        <begin position="205"/>
        <end position="226"/>
    </location>
</feature>
<sequence>MAKGARASPASPRTPTAPHSQQTTPHTRTSFTIDIPIITTAQQQQAQTPRPPSSPYPPYRERLPGVTTRSPRNQQSTSSSQGRSTGGNNQRQSPTAAQRPRNNNARTRTEVASVVNTPSSSRNTTLLPRRLTQMTSGQTSSGTSLQSVAEITSQQSFPTQPADPALTNLLATIGNVEAMLASWESESRDTDETIRQLYAQEANLRSGSRSTSSVLSPSSSSSPSLSQATPFSATIQGSSTNTENNKAGNRGSMRKKASDETIASSIAFHNSERACARVNLFEKIPTEVLCVILGWVVEPMGEKMSATDDGDGLRIGNPLLYWHLNPDRTLLRLVCRSWNLTIVAMAREIHVKLGSDESMVKLLETEERRRTRPVTLTRTTATQGRIGGARLPHLSLAIRNAYSNSLSRSNIPRPQSPLQRQQPNLLQQQLQQQAPLRRSARLSQVTQHTTSPTTPSSSSLSTPTRTTPRSQATTADWEPSFTYIHTRTTREQNERRRLVKQTAVPIQGFYRLSLPIHPTGTTTGSTSGSSSSMCAGGEVSKRVNPWSFPPSVSSLFVEGDLIRSSDPKEDVTLSSSYAGTNPRPGGGSFDATSRSPRYRMNNARFGTMLDHWLRAAAPEGLVKFSVSSSADFGLNGLLSLPRTLTTLKISRCPRINGGALHHGFHHLSNLTSLTLCSELLFTDETFLIALKTLSQLTRFVYVYPCDAVQPVWRDLFRYCSSCELYHRRVTTKTYSRTLMMPELPDQIQDFTFEMDEPRFQESRIETFENNRHGLDRKDIRYAVTLWKADDPTALQSQTPLWCGFDLAQDEVRSWWPANLTRLDLSKSIVTGSTFDVPPQLQELVIAYPLEPNEMTAIEDDGSGLSIEEKQWYPESLSTLEIRGVPYHVPCVIHDESDTKIRGWMAYINRMLKMVPRQLEHLTTSSFQVPEAESMAAMNERVQNNLKTWKVRLLCPQRPRESGYSMLQLYAPFIYVDDESGEDEEEEVEEDIAVLSSGDDTDSDSSMDYTESFLRRGELVADRLRRRRQQAQRQARPTLGQTRPLGQTTSHQGSQGVQTAMGSLSAAEKYDVTPVMLRQAVKDMKVLESLEVYVNYQHYRLCRANWKGSLGLFEPPLVVALPTPNGNNEEKERDGDHVDQGEAHPRKKLKSILKRPTGTASGGSTPAGSSMDRKGKGRAHDDPKGKERKANLSSQHPETSWDRIEGVDVVLEAGRQDKGKGVKRGRDDGDHDLDGQVQSLATTTSVTGIGGPVRGGGRGAAKTSLRYWENSCCGERCLGWGRVHLD</sequence>